<evidence type="ECO:0000313" key="2">
    <source>
        <dbReference type="EMBL" id="MFC4666558.1"/>
    </source>
</evidence>
<dbReference type="PROSITE" id="PS51257">
    <property type="entry name" value="PROKAR_LIPOPROTEIN"/>
    <property type="match status" value="1"/>
</dbReference>
<keyword evidence="3" id="KW-1185">Reference proteome</keyword>
<sequence length="212" mass="23449">MIFLANKNIKRMVIGLMTLLLLASCSISKKATSNYPKINDEKPVAILIMPPINKTNHVEADEMIYSSLMTPFANKGYYVFPPMLSLDFLRHESAPDAEPFLDAPVKIFGDIMGADAVLFTVIKQWDKDALNGDISINIRYLLRSAKSNETLFDYSEIGKVDTKVMNSNDGVFSFVAIIANAISTALTDKIGAARNANLKMIQQVPGGKYYSK</sequence>
<name>A0ABV9K9D9_9PORP</name>
<gene>
    <name evidence="2" type="ORF">ACFO3G_08130</name>
</gene>
<feature type="chain" id="PRO_5046124313" evidence="1">
    <location>
        <begin position="32"/>
        <end position="212"/>
    </location>
</feature>
<proteinExistence type="predicted"/>
<comment type="caution">
    <text evidence="2">The sequence shown here is derived from an EMBL/GenBank/DDBJ whole genome shotgun (WGS) entry which is preliminary data.</text>
</comment>
<evidence type="ECO:0000256" key="1">
    <source>
        <dbReference type="SAM" id="SignalP"/>
    </source>
</evidence>
<organism evidence="2 3">
    <name type="scientific">Falsiporphyromonas endometrii</name>
    <dbReference type="NCBI Taxonomy" id="1387297"/>
    <lineage>
        <taxon>Bacteria</taxon>
        <taxon>Pseudomonadati</taxon>
        <taxon>Bacteroidota</taxon>
        <taxon>Bacteroidia</taxon>
        <taxon>Bacteroidales</taxon>
        <taxon>Porphyromonadaceae</taxon>
        <taxon>Falsiporphyromonas</taxon>
    </lineage>
</organism>
<dbReference type="EMBL" id="JBHSGO010000206">
    <property type="protein sequence ID" value="MFC4666558.1"/>
    <property type="molecule type" value="Genomic_DNA"/>
</dbReference>
<dbReference type="Gene3D" id="3.40.50.10610">
    <property type="entry name" value="ABC-type transport auxiliary lipoprotein component"/>
    <property type="match status" value="1"/>
</dbReference>
<keyword evidence="1" id="KW-0732">Signal</keyword>
<accession>A0ABV9K9D9</accession>
<dbReference type="InterPro" id="IPR008517">
    <property type="entry name" value="GNA1162-like"/>
</dbReference>
<dbReference type="Proteomes" id="UP001596020">
    <property type="component" value="Unassembled WGS sequence"/>
</dbReference>
<protein>
    <submittedName>
        <fullName evidence="2">GNA1162 family protein</fullName>
    </submittedName>
</protein>
<evidence type="ECO:0000313" key="3">
    <source>
        <dbReference type="Proteomes" id="UP001596020"/>
    </source>
</evidence>
<dbReference type="Pfam" id="PF05643">
    <property type="entry name" value="GNA1162-like"/>
    <property type="match status" value="1"/>
</dbReference>
<feature type="signal peptide" evidence="1">
    <location>
        <begin position="1"/>
        <end position="31"/>
    </location>
</feature>
<dbReference type="RefSeq" id="WP_380079743.1">
    <property type="nucleotide sequence ID" value="NZ_JBHSGO010000206.1"/>
</dbReference>
<reference evidence="3" key="1">
    <citation type="journal article" date="2019" name="Int. J. Syst. Evol. Microbiol.">
        <title>The Global Catalogue of Microorganisms (GCM) 10K type strain sequencing project: providing services to taxonomists for standard genome sequencing and annotation.</title>
        <authorList>
            <consortium name="The Broad Institute Genomics Platform"/>
            <consortium name="The Broad Institute Genome Sequencing Center for Infectious Disease"/>
            <person name="Wu L."/>
            <person name="Ma J."/>
        </authorList>
    </citation>
    <scope>NUCLEOTIDE SEQUENCE [LARGE SCALE GENOMIC DNA]</scope>
    <source>
        <strain evidence="3">CGMCC 4.7357</strain>
    </source>
</reference>